<dbReference type="PANTHER" id="PTHR43280">
    <property type="entry name" value="ARAC-FAMILY TRANSCRIPTIONAL REGULATOR"/>
    <property type="match status" value="1"/>
</dbReference>
<sequence length="351" mass="40440">MRTDSLTLMDILDINHFQELQDSLSISTDMALLTVDYKGIPVTEHSECRNFCKKVRKNLHFQDLCQKCDSRGGLEAARQQKPYIYVCHMGIVDLAVPIIAEGGYLGAMMAGQIRIDDDSKLETILNRKSELLSLFDSADEESFNSLEEIDKLYSELPIMGYEKIEAIGNVLFGMSKVLVDRALLIRRALVSEHENNRQEGLALANLDEVSQPDNWRPNKSKLNMIKTEIPMKYVFLKPAIEFMHKHISEKVYLEEMAILCNVSESYFSKCFNKAFDMSFTAYQTKLKIQMAEELLKLSNKNVNQISDELGFDHASYFIRVFKKNLGITPAMYKQLYLEKTQLEYNNQYNQQ</sequence>
<proteinExistence type="predicted"/>
<dbReference type="PROSITE" id="PS01124">
    <property type="entry name" value="HTH_ARAC_FAMILY_2"/>
    <property type="match status" value="1"/>
</dbReference>
<evidence type="ECO:0000256" key="3">
    <source>
        <dbReference type="ARBA" id="ARBA00023163"/>
    </source>
</evidence>
<gene>
    <name evidence="5" type="ORF">QE109_11720</name>
</gene>
<protein>
    <submittedName>
        <fullName evidence="5">PocR ligand-binding domain-containing protein</fullName>
    </submittedName>
</protein>
<dbReference type="SMART" id="SM00342">
    <property type="entry name" value="HTH_ARAC"/>
    <property type="match status" value="1"/>
</dbReference>
<dbReference type="EMBL" id="JARYZI010000007">
    <property type="protein sequence ID" value="MDH8678822.1"/>
    <property type="molecule type" value="Genomic_DNA"/>
</dbReference>
<name>A0ABT6NEI7_9FIRM</name>
<dbReference type="Gene3D" id="1.10.10.60">
    <property type="entry name" value="Homeodomain-like"/>
    <property type="match status" value="2"/>
</dbReference>
<dbReference type="Pfam" id="PF10114">
    <property type="entry name" value="PocR"/>
    <property type="match status" value="1"/>
</dbReference>
<dbReference type="InterPro" id="IPR018062">
    <property type="entry name" value="HTH_AraC-typ_CS"/>
</dbReference>
<dbReference type="Proteomes" id="UP001158045">
    <property type="component" value="Unassembled WGS sequence"/>
</dbReference>
<evidence type="ECO:0000256" key="2">
    <source>
        <dbReference type="ARBA" id="ARBA00023125"/>
    </source>
</evidence>
<keyword evidence="1" id="KW-0805">Transcription regulation</keyword>
<evidence type="ECO:0000313" key="5">
    <source>
        <dbReference type="EMBL" id="MDH8678822.1"/>
    </source>
</evidence>
<keyword evidence="6" id="KW-1185">Reference proteome</keyword>
<feature type="domain" description="HTH araC/xylS-type" evidence="4">
    <location>
        <begin position="237"/>
        <end position="335"/>
    </location>
</feature>
<dbReference type="InterPro" id="IPR018060">
    <property type="entry name" value="HTH_AraC"/>
</dbReference>
<reference evidence="5 6" key="1">
    <citation type="submission" date="2023-04" db="EMBL/GenBank/DDBJ databases">
        <title>Fusibacter bizertensis strain WBS, isolated from littoral bottom sediments of the Arctic seas - biochemical and genomic analysis.</title>
        <authorList>
            <person name="Brioukhanov A.L."/>
        </authorList>
    </citation>
    <scope>NUCLEOTIDE SEQUENCE [LARGE SCALE GENOMIC DNA]</scope>
    <source>
        <strain evidence="5 6">WBS</strain>
    </source>
</reference>
<comment type="caution">
    <text evidence="5">The sequence shown here is derived from an EMBL/GenBank/DDBJ whole genome shotgun (WGS) entry which is preliminary data.</text>
</comment>
<dbReference type="InterPro" id="IPR009057">
    <property type="entry name" value="Homeodomain-like_sf"/>
</dbReference>
<dbReference type="InterPro" id="IPR018771">
    <property type="entry name" value="PocR_dom"/>
</dbReference>
<keyword evidence="3" id="KW-0804">Transcription</keyword>
<keyword evidence="2" id="KW-0238">DNA-binding</keyword>
<organism evidence="5 6">
    <name type="scientific">Fusibacter bizertensis</name>
    <dbReference type="NCBI Taxonomy" id="1488331"/>
    <lineage>
        <taxon>Bacteria</taxon>
        <taxon>Bacillati</taxon>
        <taxon>Bacillota</taxon>
        <taxon>Clostridia</taxon>
        <taxon>Eubacteriales</taxon>
        <taxon>Eubacteriales Family XII. Incertae Sedis</taxon>
        <taxon>Fusibacter</taxon>
    </lineage>
</organism>
<dbReference type="Pfam" id="PF12833">
    <property type="entry name" value="HTH_18"/>
    <property type="match status" value="1"/>
</dbReference>
<evidence type="ECO:0000313" key="6">
    <source>
        <dbReference type="Proteomes" id="UP001158045"/>
    </source>
</evidence>
<dbReference type="PRINTS" id="PR00032">
    <property type="entry name" value="HTHARAC"/>
</dbReference>
<dbReference type="PANTHER" id="PTHR43280:SF28">
    <property type="entry name" value="HTH-TYPE TRANSCRIPTIONAL ACTIVATOR RHAS"/>
    <property type="match status" value="1"/>
</dbReference>
<dbReference type="SUPFAM" id="SSF46689">
    <property type="entry name" value="Homeodomain-like"/>
    <property type="match status" value="2"/>
</dbReference>
<dbReference type="RefSeq" id="WP_281094713.1">
    <property type="nucleotide sequence ID" value="NZ_JARYZI010000007.1"/>
</dbReference>
<dbReference type="PROSITE" id="PS00041">
    <property type="entry name" value="HTH_ARAC_FAMILY_1"/>
    <property type="match status" value="1"/>
</dbReference>
<evidence type="ECO:0000259" key="4">
    <source>
        <dbReference type="PROSITE" id="PS01124"/>
    </source>
</evidence>
<accession>A0ABT6NEI7</accession>
<evidence type="ECO:0000256" key="1">
    <source>
        <dbReference type="ARBA" id="ARBA00023015"/>
    </source>
</evidence>
<dbReference type="InterPro" id="IPR020449">
    <property type="entry name" value="Tscrpt_reg_AraC-type_HTH"/>
</dbReference>